<evidence type="ECO:0000259" key="3">
    <source>
        <dbReference type="Pfam" id="PF13229"/>
    </source>
</evidence>
<name>A0A7G5IFC5_9SPHN</name>
<sequence length="382" mass="40884">MKPATVVLLPLLLAAGCHAAPRGPVADADGLAAALAAAGPGDTIILQPGDYGRLQLRDKSWDRPVTLRAAQPGTARFARIALENVRGLIFDGTGLDLVLGAGEGERTRGADIRGGGALTFRNCAFSGTDDGNPDNDGFGLNARGVDGLTVENCTFRNLFRGAVFAQSRNLRITGNQVDTLRSDGFDFAEVDTALIAGNRFRDFFFSAEKGDHADFIQFWTNQAGPSANITIRDNIMLQGKGRYAQGIFIRSESGARYGKFVIQNNLYQGISLHGITIDAADAPEIRDNTILNLGGQKQQSGINTQRTSNAIVERNIACTFNSREDSGLIQRDNLLLACRGPHFGARDAGRAPGEVFSGSIEPAARPEAFVPRDAQAPGWRPR</sequence>
<dbReference type="InterPro" id="IPR006626">
    <property type="entry name" value="PbH1"/>
</dbReference>
<dbReference type="SMART" id="SM00710">
    <property type="entry name" value="PbH1"/>
    <property type="match status" value="6"/>
</dbReference>
<organism evidence="4 5">
    <name type="scientific">Sandaracinobacteroides saxicola</name>
    <dbReference type="NCBI Taxonomy" id="2759707"/>
    <lineage>
        <taxon>Bacteria</taxon>
        <taxon>Pseudomonadati</taxon>
        <taxon>Pseudomonadota</taxon>
        <taxon>Alphaproteobacteria</taxon>
        <taxon>Sphingomonadales</taxon>
        <taxon>Sphingosinicellaceae</taxon>
        <taxon>Sandaracinobacteroides</taxon>
    </lineage>
</organism>
<feature type="domain" description="Right handed beta helix" evidence="3">
    <location>
        <begin position="109"/>
        <end position="202"/>
    </location>
</feature>
<feature type="chain" id="PRO_5028846388" evidence="2">
    <location>
        <begin position="20"/>
        <end position="382"/>
    </location>
</feature>
<dbReference type="EMBL" id="CP059851">
    <property type="protein sequence ID" value="QMW22067.1"/>
    <property type="molecule type" value="Genomic_DNA"/>
</dbReference>
<protein>
    <submittedName>
        <fullName evidence="4">Right-handed parallel beta-helix repeat-containing protein</fullName>
    </submittedName>
</protein>
<evidence type="ECO:0000313" key="4">
    <source>
        <dbReference type="EMBL" id="QMW22067.1"/>
    </source>
</evidence>
<dbReference type="Pfam" id="PF13229">
    <property type="entry name" value="Beta_helix"/>
    <property type="match status" value="1"/>
</dbReference>
<dbReference type="PROSITE" id="PS51257">
    <property type="entry name" value="PROKAR_LIPOPROTEIN"/>
    <property type="match status" value="1"/>
</dbReference>
<evidence type="ECO:0000256" key="1">
    <source>
        <dbReference type="SAM" id="MobiDB-lite"/>
    </source>
</evidence>
<evidence type="ECO:0000256" key="2">
    <source>
        <dbReference type="SAM" id="SignalP"/>
    </source>
</evidence>
<dbReference type="InterPro" id="IPR039448">
    <property type="entry name" value="Beta_helix"/>
</dbReference>
<dbReference type="InterPro" id="IPR012334">
    <property type="entry name" value="Pectin_lyas_fold"/>
</dbReference>
<feature type="region of interest" description="Disordered" evidence="1">
    <location>
        <begin position="348"/>
        <end position="382"/>
    </location>
</feature>
<dbReference type="AlphaFoldDB" id="A0A7G5IFC5"/>
<dbReference type="Proteomes" id="UP000515292">
    <property type="component" value="Chromosome"/>
</dbReference>
<evidence type="ECO:0000313" key="5">
    <source>
        <dbReference type="Proteomes" id="UP000515292"/>
    </source>
</evidence>
<dbReference type="SUPFAM" id="SSF51126">
    <property type="entry name" value="Pectin lyase-like"/>
    <property type="match status" value="1"/>
</dbReference>
<keyword evidence="5" id="KW-1185">Reference proteome</keyword>
<reference evidence="4 5" key="1">
    <citation type="submission" date="2020-07" db="EMBL/GenBank/DDBJ databases">
        <title>Complete genome sequence for Sandaracinobacter sp. M6.</title>
        <authorList>
            <person name="Tang Y."/>
            <person name="Liu Q."/>
            <person name="Guo Z."/>
            <person name="Lei P."/>
            <person name="Huang B."/>
        </authorList>
    </citation>
    <scope>NUCLEOTIDE SEQUENCE [LARGE SCALE GENOMIC DNA]</scope>
    <source>
        <strain evidence="4 5">M6</strain>
    </source>
</reference>
<proteinExistence type="predicted"/>
<dbReference type="KEGG" id="sand:H3309_11905"/>
<dbReference type="InterPro" id="IPR011050">
    <property type="entry name" value="Pectin_lyase_fold/virulence"/>
</dbReference>
<gene>
    <name evidence="4" type="ORF">H3309_11905</name>
</gene>
<accession>A0A7G5IFC5</accession>
<dbReference type="RefSeq" id="WP_182294912.1">
    <property type="nucleotide sequence ID" value="NZ_CP059851.1"/>
</dbReference>
<keyword evidence="2" id="KW-0732">Signal</keyword>
<dbReference type="Gene3D" id="2.160.20.10">
    <property type="entry name" value="Single-stranded right-handed beta-helix, Pectin lyase-like"/>
    <property type="match status" value="1"/>
</dbReference>
<feature type="signal peptide" evidence="2">
    <location>
        <begin position="1"/>
        <end position="19"/>
    </location>
</feature>